<dbReference type="Proteomes" id="UP000265515">
    <property type="component" value="Unassembled WGS sequence"/>
</dbReference>
<protein>
    <recommendedName>
        <fullName evidence="5">Inosine triphosphate pyrophosphatase</fullName>
    </recommendedName>
</protein>
<sequence length="77" mass="8462">MAAVTGKIVPARGPKVFGWDPVFEPEGYSQTYAEMGKDEKNKISHRGRALQKLKSFLDEGKLPGQSPLMPSSIDGER</sequence>
<keyword evidence="2" id="KW-0378">Hydrolase</keyword>
<dbReference type="Pfam" id="PF01725">
    <property type="entry name" value="Ham1p_like"/>
    <property type="match status" value="1"/>
</dbReference>
<dbReference type="EMBL" id="BFEA01000741">
    <property type="protein sequence ID" value="GBG89497.1"/>
    <property type="molecule type" value="Genomic_DNA"/>
</dbReference>
<comment type="similarity">
    <text evidence="1">Belongs to the HAM1 NTPase family.</text>
</comment>
<comment type="caution">
    <text evidence="3">The sequence shown here is derived from an EMBL/GenBank/DDBJ whole genome shotgun (WGS) entry which is preliminary data.</text>
</comment>
<dbReference type="PANTHER" id="PTHR11067">
    <property type="entry name" value="INOSINE TRIPHOSPHATE PYROPHOSPHATASE/HAM1 PROTEIN"/>
    <property type="match status" value="1"/>
</dbReference>
<reference evidence="3 4" key="1">
    <citation type="journal article" date="2018" name="Cell">
        <title>The Chara Genome: Secondary Complexity and Implications for Plant Terrestrialization.</title>
        <authorList>
            <person name="Nishiyama T."/>
            <person name="Sakayama H."/>
            <person name="Vries J.D."/>
            <person name="Buschmann H."/>
            <person name="Saint-Marcoux D."/>
            <person name="Ullrich K.K."/>
            <person name="Haas F.B."/>
            <person name="Vanderstraeten L."/>
            <person name="Becker D."/>
            <person name="Lang D."/>
            <person name="Vosolsobe S."/>
            <person name="Rombauts S."/>
            <person name="Wilhelmsson P.K.I."/>
            <person name="Janitza P."/>
            <person name="Kern R."/>
            <person name="Heyl A."/>
            <person name="Rumpler F."/>
            <person name="Villalobos L.I.A.C."/>
            <person name="Clay J.M."/>
            <person name="Skokan R."/>
            <person name="Toyoda A."/>
            <person name="Suzuki Y."/>
            <person name="Kagoshima H."/>
            <person name="Schijlen E."/>
            <person name="Tajeshwar N."/>
            <person name="Catarino B."/>
            <person name="Hetherington A.J."/>
            <person name="Saltykova A."/>
            <person name="Bonnot C."/>
            <person name="Breuninger H."/>
            <person name="Symeonidi A."/>
            <person name="Radhakrishnan G.V."/>
            <person name="Van Nieuwerburgh F."/>
            <person name="Deforce D."/>
            <person name="Chang C."/>
            <person name="Karol K.G."/>
            <person name="Hedrich R."/>
            <person name="Ulvskov P."/>
            <person name="Glockner G."/>
            <person name="Delwiche C.F."/>
            <person name="Petrasek J."/>
            <person name="Van de Peer Y."/>
            <person name="Friml J."/>
            <person name="Beilby M."/>
            <person name="Dolan L."/>
            <person name="Kohara Y."/>
            <person name="Sugano S."/>
            <person name="Fujiyama A."/>
            <person name="Delaux P.-M."/>
            <person name="Quint M."/>
            <person name="TheiBen G."/>
            <person name="Hagemann M."/>
            <person name="Harholt J."/>
            <person name="Dunand C."/>
            <person name="Zachgo S."/>
            <person name="Langdale J."/>
            <person name="Maumus F."/>
            <person name="Straeten D.V.D."/>
            <person name="Gould S.B."/>
            <person name="Rensing S.A."/>
        </authorList>
    </citation>
    <scope>NUCLEOTIDE SEQUENCE [LARGE SCALE GENOMIC DNA]</scope>
    <source>
        <strain evidence="3 4">S276</strain>
    </source>
</reference>
<dbReference type="OrthoDB" id="6288734at2759"/>
<organism evidence="3 4">
    <name type="scientific">Chara braunii</name>
    <name type="common">Braun's stonewort</name>
    <dbReference type="NCBI Taxonomy" id="69332"/>
    <lineage>
        <taxon>Eukaryota</taxon>
        <taxon>Viridiplantae</taxon>
        <taxon>Streptophyta</taxon>
        <taxon>Charophyceae</taxon>
        <taxon>Charales</taxon>
        <taxon>Characeae</taxon>
        <taxon>Chara</taxon>
    </lineage>
</organism>
<keyword evidence="4" id="KW-1185">Reference proteome</keyword>
<dbReference type="GO" id="GO:0005737">
    <property type="term" value="C:cytoplasm"/>
    <property type="evidence" value="ECO:0007669"/>
    <property type="project" value="TreeGrafter"/>
</dbReference>
<name>A0A388M4J3_CHABU</name>
<evidence type="ECO:0000313" key="4">
    <source>
        <dbReference type="Proteomes" id="UP000265515"/>
    </source>
</evidence>
<dbReference type="Gramene" id="GBG89497">
    <property type="protein sequence ID" value="GBG89497"/>
    <property type="gene ID" value="CBR_g49288"/>
</dbReference>
<dbReference type="PANTHER" id="PTHR11067:SF9">
    <property type="entry name" value="INOSINE TRIPHOSPHATE PYROPHOSPHATASE"/>
    <property type="match status" value="1"/>
</dbReference>
<dbReference type="STRING" id="69332.A0A388M4J3"/>
<dbReference type="GO" id="GO:0047429">
    <property type="term" value="F:nucleoside triphosphate diphosphatase activity"/>
    <property type="evidence" value="ECO:0007669"/>
    <property type="project" value="InterPro"/>
</dbReference>
<evidence type="ECO:0008006" key="5">
    <source>
        <dbReference type="Google" id="ProtNLM"/>
    </source>
</evidence>
<dbReference type="InterPro" id="IPR029001">
    <property type="entry name" value="ITPase-like_fam"/>
</dbReference>
<dbReference type="SUPFAM" id="SSF52972">
    <property type="entry name" value="ITPase-like"/>
    <property type="match status" value="1"/>
</dbReference>
<dbReference type="AlphaFoldDB" id="A0A388M4J3"/>
<evidence type="ECO:0000256" key="1">
    <source>
        <dbReference type="ARBA" id="ARBA00008023"/>
    </source>
</evidence>
<evidence type="ECO:0000313" key="3">
    <source>
        <dbReference type="EMBL" id="GBG89497.1"/>
    </source>
</evidence>
<evidence type="ECO:0000256" key="2">
    <source>
        <dbReference type="ARBA" id="ARBA00022801"/>
    </source>
</evidence>
<gene>
    <name evidence="3" type="ORF">CBR_g49288</name>
</gene>
<proteinExistence type="inferred from homology"/>
<dbReference type="GO" id="GO:0009143">
    <property type="term" value="P:nucleoside triphosphate catabolic process"/>
    <property type="evidence" value="ECO:0007669"/>
    <property type="project" value="InterPro"/>
</dbReference>
<dbReference type="InterPro" id="IPR002637">
    <property type="entry name" value="RdgB/HAM1"/>
</dbReference>
<dbReference type="Gene3D" id="3.90.950.10">
    <property type="match status" value="1"/>
</dbReference>
<accession>A0A388M4J3</accession>